<reference evidence="1" key="1">
    <citation type="submission" date="2021-06" db="EMBL/GenBank/DDBJ databases">
        <authorList>
            <person name="Kallberg Y."/>
            <person name="Tangrot J."/>
            <person name="Rosling A."/>
        </authorList>
    </citation>
    <scope>NUCLEOTIDE SEQUENCE</scope>
    <source>
        <strain evidence="1">AU212A</strain>
    </source>
</reference>
<proteinExistence type="predicted"/>
<organism evidence="1 2">
    <name type="scientific">Scutellospora calospora</name>
    <dbReference type="NCBI Taxonomy" id="85575"/>
    <lineage>
        <taxon>Eukaryota</taxon>
        <taxon>Fungi</taxon>
        <taxon>Fungi incertae sedis</taxon>
        <taxon>Mucoromycota</taxon>
        <taxon>Glomeromycotina</taxon>
        <taxon>Glomeromycetes</taxon>
        <taxon>Diversisporales</taxon>
        <taxon>Gigasporaceae</taxon>
        <taxon>Scutellospora</taxon>
    </lineage>
</organism>
<comment type="caution">
    <text evidence="1">The sequence shown here is derived from an EMBL/GenBank/DDBJ whole genome shotgun (WGS) entry which is preliminary data.</text>
</comment>
<sequence length="72" mass="7949">MNERPNRNPQGVQANPVSTFALSVVRGKPGPTKEDKNSRSSLNYAKENLKREAKRNKKGESNSPRISDPALS</sequence>
<dbReference type="Proteomes" id="UP000789860">
    <property type="component" value="Unassembled WGS sequence"/>
</dbReference>
<accession>A0ACA9LBB8</accession>
<dbReference type="EMBL" id="CAJVPM010004650">
    <property type="protein sequence ID" value="CAG8515667.1"/>
    <property type="molecule type" value="Genomic_DNA"/>
</dbReference>
<gene>
    <name evidence="1" type="ORF">SCALOS_LOCUS3850</name>
</gene>
<evidence type="ECO:0000313" key="2">
    <source>
        <dbReference type="Proteomes" id="UP000789860"/>
    </source>
</evidence>
<keyword evidence="2" id="KW-1185">Reference proteome</keyword>
<evidence type="ECO:0000313" key="1">
    <source>
        <dbReference type="EMBL" id="CAG8515667.1"/>
    </source>
</evidence>
<name>A0ACA9LBB8_9GLOM</name>
<protein>
    <submittedName>
        <fullName evidence="1">737_t:CDS:1</fullName>
    </submittedName>
</protein>